<evidence type="ECO:0000256" key="1">
    <source>
        <dbReference type="ARBA" id="ARBA00004141"/>
    </source>
</evidence>
<feature type="transmembrane region" description="Helical" evidence="6">
    <location>
        <begin position="1386"/>
        <end position="1407"/>
    </location>
</feature>
<dbReference type="InterPro" id="IPR000109">
    <property type="entry name" value="POT_fam"/>
</dbReference>
<feature type="compositionally biased region" description="Polar residues" evidence="5">
    <location>
        <begin position="104"/>
        <end position="130"/>
    </location>
</feature>
<evidence type="ECO:0000256" key="2">
    <source>
        <dbReference type="ARBA" id="ARBA00022692"/>
    </source>
</evidence>
<feature type="region of interest" description="Disordered" evidence="5">
    <location>
        <begin position="738"/>
        <end position="760"/>
    </location>
</feature>
<organism evidence="7 8">
    <name type="scientific">Bombyx mori</name>
    <name type="common">Silk moth</name>
    <dbReference type="NCBI Taxonomy" id="7091"/>
    <lineage>
        <taxon>Eukaryota</taxon>
        <taxon>Metazoa</taxon>
        <taxon>Ecdysozoa</taxon>
        <taxon>Arthropoda</taxon>
        <taxon>Hexapoda</taxon>
        <taxon>Insecta</taxon>
        <taxon>Pterygota</taxon>
        <taxon>Neoptera</taxon>
        <taxon>Endopterygota</taxon>
        <taxon>Lepidoptera</taxon>
        <taxon>Glossata</taxon>
        <taxon>Ditrysia</taxon>
        <taxon>Bombycoidea</taxon>
        <taxon>Bombycidae</taxon>
        <taxon>Bombycinae</taxon>
        <taxon>Bombyx</taxon>
    </lineage>
</organism>
<dbReference type="SUPFAM" id="SSF103473">
    <property type="entry name" value="MFS general substrate transporter"/>
    <property type="match status" value="1"/>
</dbReference>
<evidence type="ECO:0000256" key="5">
    <source>
        <dbReference type="SAM" id="MobiDB-lite"/>
    </source>
</evidence>
<dbReference type="InterPro" id="IPR018456">
    <property type="entry name" value="PTR2_symporter_CS"/>
</dbReference>
<feature type="transmembrane region" description="Helical" evidence="6">
    <location>
        <begin position="1094"/>
        <end position="1114"/>
    </location>
</feature>
<evidence type="ECO:0000256" key="4">
    <source>
        <dbReference type="ARBA" id="ARBA00023136"/>
    </source>
</evidence>
<dbReference type="Proteomes" id="UP000005204">
    <property type="component" value="Unassembled WGS sequence"/>
</dbReference>
<dbReference type="InterPro" id="IPR036259">
    <property type="entry name" value="MFS_trans_sf"/>
</dbReference>
<feature type="compositionally biased region" description="Basic residues" evidence="5">
    <location>
        <begin position="131"/>
        <end position="146"/>
    </location>
</feature>
<dbReference type="EnsemblMetazoa" id="XM_021350394.2">
    <property type="protein sequence ID" value="XP_021206069.1"/>
    <property type="gene ID" value="LOC101737920"/>
</dbReference>
<feature type="compositionally biased region" description="Polar residues" evidence="5">
    <location>
        <begin position="1016"/>
        <end position="1026"/>
    </location>
</feature>
<keyword evidence="2 6" id="KW-0812">Transmembrane</keyword>
<reference evidence="7" key="2">
    <citation type="submission" date="2022-06" db="UniProtKB">
        <authorList>
            <consortium name="EnsemblMetazoa"/>
        </authorList>
    </citation>
    <scope>IDENTIFICATION</scope>
    <source>
        <strain evidence="7">p50T (Dazao)</strain>
    </source>
</reference>
<feature type="compositionally biased region" description="Acidic residues" evidence="5">
    <location>
        <begin position="985"/>
        <end position="1013"/>
    </location>
</feature>
<reference evidence="8" key="1">
    <citation type="journal article" date="2008" name="Insect Biochem. Mol. Biol.">
        <title>The genome of a lepidopteran model insect, the silkworm Bombyx mori.</title>
        <authorList>
            <consortium name="International Silkworm Genome Consortium"/>
        </authorList>
    </citation>
    <scope>NUCLEOTIDE SEQUENCE [LARGE SCALE GENOMIC DNA]</scope>
    <source>
        <strain evidence="8">p50T</strain>
    </source>
</reference>
<keyword evidence="8" id="KW-1185">Reference proteome</keyword>
<dbReference type="GO" id="GO:0006857">
    <property type="term" value="P:oligopeptide transport"/>
    <property type="evidence" value="ECO:0007669"/>
    <property type="project" value="InterPro"/>
</dbReference>
<comment type="subcellular location">
    <subcellularLocation>
        <location evidence="1">Membrane</location>
        <topology evidence="1">Multi-pass membrane protein</topology>
    </subcellularLocation>
</comment>
<dbReference type="Gene3D" id="1.20.1250.20">
    <property type="entry name" value="MFS general substrate transporter like domains"/>
    <property type="match status" value="2"/>
</dbReference>
<evidence type="ECO:0000256" key="6">
    <source>
        <dbReference type="SAM" id="Phobius"/>
    </source>
</evidence>
<feature type="transmembrane region" description="Helical" evidence="6">
    <location>
        <begin position="1227"/>
        <end position="1248"/>
    </location>
</feature>
<dbReference type="InterPro" id="IPR006994">
    <property type="entry name" value="TCF25/Rqc1"/>
</dbReference>
<feature type="transmembrane region" description="Helical" evidence="6">
    <location>
        <begin position="1123"/>
        <end position="1145"/>
    </location>
</feature>
<feature type="transmembrane region" description="Helical" evidence="6">
    <location>
        <begin position="1663"/>
        <end position="1683"/>
    </location>
</feature>
<dbReference type="GO" id="GO:0022857">
    <property type="term" value="F:transmembrane transporter activity"/>
    <property type="evidence" value="ECO:0007669"/>
    <property type="project" value="InterPro"/>
</dbReference>
<feature type="region of interest" description="Disordered" evidence="5">
    <location>
        <begin position="43"/>
        <end position="63"/>
    </location>
</feature>
<accession>A0A8R2HRL3</accession>
<dbReference type="GO" id="GO:1990112">
    <property type="term" value="C:RQC complex"/>
    <property type="evidence" value="ECO:0007669"/>
    <property type="project" value="TreeGrafter"/>
</dbReference>
<feature type="compositionally biased region" description="Basic and acidic residues" evidence="5">
    <location>
        <begin position="1049"/>
        <end position="1062"/>
    </location>
</feature>
<feature type="region of interest" description="Disordered" evidence="5">
    <location>
        <begin position="104"/>
        <end position="156"/>
    </location>
</feature>
<protein>
    <submittedName>
        <fullName evidence="7">Uncharacterized protein</fullName>
    </submittedName>
</protein>
<feature type="region of interest" description="Disordered" evidence="5">
    <location>
        <begin position="985"/>
        <end position="1070"/>
    </location>
</feature>
<proteinExistence type="predicted"/>
<keyword evidence="3 6" id="KW-1133">Transmembrane helix</keyword>
<evidence type="ECO:0000313" key="8">
    <source>
        <dbReference type="Proteomes" id="UP000005204"/>
    </source>
</evidence>
<dbReference type="Pfam" id="PF04910">
    <property type="entry name" value="Tcf25"/>
    <property type="match status" value="1"/>
</dbReference>
<feature type="transmembrane region" description="Helical" evidence="6">
    <location>
        <begin position="1308"/>
        <end position="1326"/>
    </location>
</feature>
<dbReference type="Pfam" id="PF00854">
    <property type="entry name" value="PTR2"/>
    <property type="match status" value="2"/>
</dbReference>
<keyword evidence="4 6" id="KW-0472">Membrane</keyword>
<dbReference type="PANTHER" id="PTHR22684">
    <property type="entry name" value="NULP1-RELATED"/>
    <property type="match status" value="1"/>
</dbReference>
<feature type="transmembrane region" description="Helical" evidence="6">
    <location>
        <begin position="1695"/>
        <end position="1712"/>
    </location>
</feature>
<dbReference type="PROSITE" id="PS01022">
    <property type="entry name" value="PTR2_1"/>
    <property type="match status" value="1"/>
</dbReference>
<evidence type="ECO:0000256" key="3">
    <source>
        <dbReference type="ARBA" id="ARBA00022989"/>
    </source>
</evidence>
<evidence type="ECO:0000313" key="7">
    <source>
        <dbReference type="EnsemblMetazoa" id="XP_021206069.1"/>
    </source>
</evidence>
<feature type="compositionally biased region" description="Low complexity" evidence="5">
    <location>
        <begin position="1033"/>
        <end position="1047"/>
    </location>
</feature>
<sequence>MLRVTFVQYGRVALFHNDNLVYSDEKLSFFSFTMSNRNMRKLCGGNTLPPPDDDDSDNDFQPKCVQNSVKSKYEGLEISDHSEPQSEMEQESSDAAVHEEIVQPSTSFDNPPSTSSDNQPATSSGNQPSSKNKKNKEKKRLKKLRKSGQGVEFKPGMDEIDRSVLEVNAMFGEPEPANEKPPEKMSDFMTVQTKYLSAANEYRRLFGPDEDERRYQPGHGAKLRRSVIVPFTEDAFKNYKNGLSMSILERKEDITYFVFNHNDYYQKMQRMFLFVLHNRVGNMFLPIDRASKDMHVDFMLEVLDNYFRVEEYTGAATIMNIIISFLQYCSHPLFDLTDSHVRLEYKYVENRPFHVAILKYIYMLTNKACHRTALELAKVMLNIDPSDPCGVMLIVDVLALRAREHLWLVQAYEAWAVEKDASSLFNMQYSYPLALFHIAVKHKANLYPDQLLKQAIMGYPTVMLKILENCNQLTPRISEHPIFTTFGTMTTANDLQELINFYAKMAYGKWREPPVMDWLMTVLNELLDEYETQPHIQVRCRIFSNERMNIYRGYPLQVIRHLAIISPLWKFIIDEEPPRMIQGVASNPIPPVESIDRYEYEQTDRRIFNGTRSIWYSFFSSINPNHRMYNGTRRSERMWTGLFDDISPSYRRTCIGHELNRKRQAEDRYQESLLRAISVTHDNNLNNFTKLLLKIYAKFASQCGRSEQSLSIRPPYVVPRDQLPSFIQRSVEIEQAEFHPSGTGKEPQPGSVPAPGPSSVPKVITDPELGTVTLTLPESNLIFNSSEVLRVSSTDLVPGSSSESVVEPAHEVAPGSSSEILPESPPEFVPGFSNEIEPGSSSEVVPEFTSEIIPGNTIQFALEVLPEAVPGISSEKLPGIENENVPYATGVASNIEDDSDEDIDFTAEKPVIIREQKTLIVDEIKPFQIDGFRPLHFDLLHRPDHTADFDPRRDNILFGIEEELEEPDLGRERIDRIHNLLALEDLDDDSEDSDDEIDDDDEDEDDDDDEDVSEVPQDQTEQAEGQNNEDRNNQTQQLEEQAQANQEPTNKEADANEQKSEADNEGSDNNQANESILSLYLRNVLCLHENAATVVYHVFIMMCYAMPILGAVLADNFIGRYKVILYFSIIYLVGTLLTCCSAIPPLMLPPIATSMIGLALIATGTGGIKPCVAAFGGDQFRLPEENQRLQRFFSTFYCTVNLGGFMGMIVTPALRKSVMCFGDDTCYALGFGFPAFLVLVSIIIFVTGKPWYRMKEPRDNVTLKFVSCAWYAFTKRIRSDSKELPPVDHWLDYSIEKYGPKLVADMKVVFAILYLYLPVPIFWSLFDQQGSRWTFQASRLRSEIFGITLMPDQLQVMNPAMVLFMMPVCPGGVWPVFPNLPPLHKMFIGGMLAALAFVSAGILQIGIERSTLQVPQHHHTGLILLNSLPCPVHVTIRGEGVASVEQQGTALMMPLQHRVHTLIATCPANCAGRALKRYVVKEKLSTVAAMFMPVVIGQNSDDQIAFYFMDPNVFAKSLTGKPKLKVVYIGNTGPNKNVSIAVETEKRLSDIYYVSDAPVDQIGESAYMCLQPGKFKWRASSAGDEVSGSGEGYLRAGGVYVLCLRERLGRLDAAVLHAPNPPNELHLAWIVPQYLLVSVAEIMFAVSGLEFSFTQAPKSMKTITIAAWYVSVAFGNLIVILVAQTKIFESRATEFFVYAAVLAVAMLTFLKMSRGFQLRGDNEDGSSTESRPLLRHRSRVISVHSLSTGSTRVFSRGSESVASCLGVMKQAHSSLWPQRAHVNLATPTSTDLNVTTLAK</sequence>
<feature type="region of interest" description="Disordered" evidence="5">
    <location>
        <begin position="799"/>
        <end position="823"/>
    </location>
</feature>
<name>A0A8R2HRL3_BOMMO</name>
<dbReference type="GO" id="GO:0016020">
    <property type="term" value="C:membrane"/>
    <property type="evidence" value="ECO:0007669"/>
    <property type="project" value="UniProtKB-SubCell"/>
</dbReference>
<feature type="transmembrane region" description="Helical" evidence="6">
    <location>
        <begin position="1151"/>
        <end position="1175"/>
    </location>
</feature>
<feature type="transmembrane region" description="Helical" evidence="6">
    <location>
        <begin position="1196"/>
        <end position="1215"/>
    </location>
</feature>
<feature type="transmembrane region" description="Helical" evidence="6">
    <location>
        <begin position="1627"/>
        <end position="1651"/>
    </location>
</feature>
<dbReference type="PANTHER" id="PTHR22684:SF0">
    <property type="entry name" value="RIBOSOME QUALITY CONTROL COMPLEX SUBUNIT TCF25"/>
    <property type="match status" value="1"/>
</dbReference>